<organism evidence="1 2">
    <name type="scientific">Microtetraspora glauca</name>
    <dbReference type="NCBI Taxonomy" id="1996"/>
    <lineage>
        <taxon>Bacteria</taxon>
        <taxon>Bacillati</taxon>
        <taxon>Actinomycetota</taxon>
        <taxon>Actinomycetes</taxon>
        <taxon>Streptosporangiales</taxon>
        <taxon>Streptosporangiaceae</taxon>
        <taxon>Microtetraspora</taxon>
    </lineage>
</organism>
<name>A0ABV3G9R3_MICGL</name>
<proteinExistence type="predicted"/>
<protein>
    <submittedName>
        <fullName evidence="1">Uncharacterized protein</fullName>
    </submittedName>
</protein>
<dbReference type="EMBL" id="JBFALK010000003">
    <property type="protein sequence ID" value="MEV0968376.1"/>
    <property type="molecule type" value="Genomic_DNA"/>
</dbReference>
<sequence length="54" mass="5836">MRRVPILRSAFSRDRCSIQVDALHAQADTYLGEMLGEGIEVPASESGGRCATRG</sequence>
<dbReference type="Proteomes" id="UP001551675">
    <property type="component" value="Unassembled WGS sequence"/>
</dbReference>
<keyword evidence="2" id="KW-1185">Reference proteome</keyword>
<comment type="caution">
    <text evidence="1">The sequence shown here is derived from an EMBL/GenBank/DDBJ whole genome shotgun (WGS) entry which is preliminary data.</text>
</comment>
<gene>
    <name evidence="1" type="ORF">AB0I59_07060</name>
</gene>
<evidence type="ECO:0000313" key="2">
    <source>
        <dbReference type="Proteomes" id="UP001551675"/>
    </source>
</evidence>
<reference evidence="1 2" key="1">
    <citation type="submission" date="2024-06" db="EMBL/GenBank/DDBJ databases">
        <title>The Natural Products Discovery Center: Release of the First 8490 Sequenced Strains for Exploring Actinobacteria Biosynthetic Diversity.</title>
        <authorList>
            <person name="Kalkreuter E."/>
            <person name="Kautsar S.A."/>
            <person name="Yang D."/>
            <person name="Bader C.D."/>
            <person name="Teijaro C.N."/>
            <person name="Fluegel L."/>
            <person name="Davis C.M."/>
            <person name="Simpson J.R."/>
            <person name="Lauterbach L."/>
            <person name="Steele A.D."/>
            <person name="Gui C."/>
            <person name="Meng S."/>
            <person name="Li G."/>
            <person name="Viehrig K."/>
            <person name="Ye F."/>
            <person name="Su P."/>
            <person name="Kiefer A.F."/>
            <person name="Nichols A."/>
            <person name="Cepeda A.J."/>
            <person name="Yan W."/>
            <person name="Fan B."/>
            <person name="Jiang Y."/>
            <person name="Adhikari A."/>
            <person name="Zheng C.-J."/>
            <person name="Schuster L."/>
            <person name="Cowan T.M."/>
            <person name="Smanski M.J."/>
            <person name="Chevrette M.G."/>
            <person name="De Carvalho L.P.S."/>
            <person name="Shen B."/>
        </authorList>
    </citation>
    <scope>NUCLEOTIDE SEQUENCE [LARGE SCALE GENOMIC DNA]</scope>
    <source>
        <strain evidence="1 2">NPDC050100</strain>
    </source>
</reference>
<accession>A0ABV3G9R3</accession>
<dbReference type="RefSeq" id="WP_358130984.1">
    <property type="nucleotide sequence ID" value="NZ_JBFALK010000003.1"/>
</dbReference>
<evidence type="ECO:0000313" key="1">
    <source>
        <dbReference type="EMBL" id="MEV0968376.1"/>
    </source>
</evidence>